<dbReference type="EMBL" id="FMHT01000003">
    <property type="protein sequence ID" value="SCL34586.1"/>
    <property type="molecule type" value="Genomic_DNA"/>
</dbReference>
<evidence type="ECO:0000256" key="1">
    <source>
        <dbReference type="SAM" id="MobiDB-lite"/>
    </source>
</evidence>
<name>A0A1C6SYE5_9ACTN</name>
<dbReference type="Gene3D" id="1.10.490.110">
    <property type="entry name" value="Uncharacterized conserved protein DUF2267"/>
    <property type="match status" value="1"/>
</dbReference>
<proteinExistence type="predicted"/>
<keyword evidence="3" id="KW-1185">Reference proteome</keyword>
<dbReference type="OrthoDB" id="952780at2"/>
<dbReference type="STRING" id="145857.GA0070616_5006"/>
<dbReference type="Proteomes" id="UP000199699">
    <property type="component" value="Unassembled WGS sequence"/>
</dbReference>
<feature type="region of interest" description="Disordered" evidence="1">
    <location>
        <begin position="44"/>
        <end position="117"/>
    </location>
</feature>
<gene>
    <name evidence="2" type="ORF">GA0070616_5006</name>
</gene>
<sequence length="159" mass="16637">MRFPLFVEAVSRRSGIPPEQAAVVTRAVLQTMVERMTGGDATDLAGHLPDDLGGYLAPPAPPPGIRSPASPPVTPAPAPPPGIRSPAPRPVTPPAGPADFLRRVGQRAGVDDRTARAGAGAVFATLRDAVTVAEFRDMVARLPRDFDGMVDPVPRPDEP</sequence>
<organism evidence="2 3">
    <name type="scientific">Micromonospora nigra</name>
    <dbReference type="NCBI Taxonomy" id="145857"/>
    <lineage>
        <taxon>Bacteria</taxon>
        <taxon>Bacillati</taxon>
        <taxon>Actinomycetota</taxon>
        <taxon>Actinomycetes</taxon>
        <taxon>Micromonosporales</taxon>
        <taxon>Micromonosporaceae</taxon>
        <taxon>Micromonospora</taxon>
    </lineage>
</organism>
<dbReference type="InterPro" id="IPR038282">
    <property type="entry name" value="DUF2267_sf"/>
</dbReference>
<dbReference type="RefSeq" id="WP_091087973.1">
    <property type="nucleotide sequence ID" value="NZ_FMHT01000003.1"/>
</dbReference>
<accession>A0A1C6SYE5</accession>
<evidence type="ECO:0000313" key="3">
    <source>
        <dbReference type="Proteomes" id="UP000199699"/>
    </source>
</evidence>
<dbReference type="AlphaFoldDB" id="A0A1C6SYE5"/>
<reference evidence="2 3" key="1">
    <citation type="submission" date="2016-06" db="EMBL/GenBank/DDBJ databases">
        <authorList>
            <person name="Kjaerup R.B."/>
            <person name="Dalgaard T.S."/>
            <person name="Juul-Madsen H.R."/>
        </authorList>
    </citation>
    <scope>NUCLEOTIDE SEQUENCE [LARGE SCALE GENOMIC DNA]</scope>
    <source>
        <strain evidence="2 3">DSM 43818</strain>
    </source>
</reference>
<dbReference type="Pfam" id="PF10025">
    <property type="entry name" value="DUF2267"/>
    <property type="match status" value="1"/>
</dbReference>
<dbReference type="InterPro" id="IPR018727">
    <property type="entry name" value="DUF2267"/>
</dbReference>
<protein>
    <submittedName>
        <fullName evidence="2">Uncharacterized conserved protein, DUF2267 family</fullName>
    </submittedName>
</protein>
<evidence type="ECO:0000313" key="2">
    <source>
        <dbReference type="EMBL" id="SCL34586.1"/>
    </source>
</evidence>
<feature type="compositionally biased region" description="Pro residues" evidence="1">
    <location>
        <begin position="58"/>
        <end position="96"/>
    </location>
</feature>